<dbReference type="PANTHER" id="PTHR42951">
    <property type="entry name" value="METALLO-BETA-LACTAMASE DOMAIN-CONTAINING"/>
    <property type="match status" value="1"/>
</dbReference>
<name>A0A6J4KE30_9BACT</name>
<proteinExistence type="inferred from homology"/>
<dbReference type="SUPFAM" id="SSF56281">
    <property type="entry name" value="Metallo-hydrolase/oxidoreductase"/>
    <property type="match status" value="1"/>
</dbReference>
<accession>A0A6J4KE30</accession>
<dbReference type="CDD" id="cd16282">
    <property type="entry name" value="metallo-hydrolase-like_MBL-fold"/>
    <property type="match status" value="1"/>
</dbReference>
<dbReference type="InterPro" id="IPR050855">
    <property type="entry name" value="NDM-1-like"/>
</dbReference>
<dbReference type="Pfam" id="PF00753">
    <property type="entry name" value="Lactamase_B"/>
    <property type="match status" value="1"/>
</dbReference>
<dbReference type="InterPro" id="IPR001279">
    <property type="entry name" value="Metallo-B-lactamas"/>
</dbReference>
<reference evidence="3" key="1">
    <citation type="submission" date="2020-02" db="EMBL/GenBank/DDBJ databases">
        <authorList>
            <person name="Meier V. D."/>
        </authorList>
    </citation>
    <scope>NUCLEOTIDE SEQUENCE</scope>
    <source>
        <strain evidence="3">AVDCRST_MAG40</strain>
    </source>
</reference>
<sequence length="290" mass="30525">MSRLWCAWAGAVALVGGATDGKWEMGNGWAAALTPFPISHFPVRPAPAATFPTREVAPGVFAVLGDSGRGSEGRPNAGFVVGDSGVLVIDALGSPAQGERLVRTVRAATRLPIRWLVLTHHHPDHHFGAVALRRAGARVLAHPERASLSTAPGDEEPVAAWTRVVGAREMRGFAYGNVPDVAVVRDTTLRVGAHRVVVSHPGAAHTPGDLTVWLPDDNVLFAGDLLVEDGVTMLVDGNSAVLGRALDRFDALRPRVIVPGHGRIAAAPAAPTALVAGTRRYVDTLRARAR</sequence>
<feature type="non-terminal residue" evidence="3">
    <location>
        <position position="290"/>
    </location>
</feature>
<organism evidence="3">
    <name type="scientific">uncultured Gemmatimonadaceae bacterium</name>
    <dbReference type="NCBI Taxonomy" id="246130"/>
    <lineage>
        <taxon>Bacteria</taxon>
        <taxon>Pseudomonadati</taxon>
        <taxon>Gemmatimonadota</taxon>
        <taxon>Gemmatimonadia</taxon>
        <taxon>Gemmatimonadales</taxon>
        <taxon>Gemmatimonadaceae</taxon>
        <taxon>environmental samples</taxon>
    </lineage>
</organism>
<gene>
    <name evidence="3" type="ORF">AVDCRST_MAG40-436</name>
</gene>
<comment type="similarity">
    <text evidence="1">Belongs to the metallo-beta-lactamase superfamily. Class-B beta-lactamase family.</text>
</comment>
<dbReference type="AlphaFoldDB" id="A0A6J4KE30"/>
<evidence type="ECO:0000259" key="2">
    <source>
        <dbReference type="SMART" id="SM00849"/>
    </source>
</evidence>
<dbReference type="SMART" id="SM00849">
    <property type="entry name" value="Lactamase_B"/>
    <property type="match status" value="1"/>
</dbReference>
<dbReference type="PANTHER" id="PTHR42951:SF4">
    <property type="entry name" value="ACYL-COENZYME A THIOESTERASE MBLAC2"/>
    <property type="match status" value="1"/>
</dbReference>
<dbReference type="Gene3D" id="3.60.15.10">
    <property type="entry name" value="Ribonuclease Z/Hydroxyacylglutathione hydrolase-like"/>
    <property type="match status" value="1"/>
</dbReference>
<dbReference type="InterPro" id="IPR036866">
    <property type="entry name" value="RibonucZ/Hydroxyglut_hydro"/>
</dbReference>
<evidence type="ECO:0000256" key="1">
    <source>
        <dbReference type="ARBA" id="ARBA00005250"/>
    </source>
</evidence>
<dbReference type="GO" id="GO:0017001">
    <property type="term" value="P:antibiotic catabolic process"/>
    <property type="evidence" value="ECO:0007669"/>
    <property type="project" value="UniProtKB-ARBA"/>
</dbReference>
<feature type="domain" description="Metallo-beta-lactamase" evidence="2">
    <location>
        <begin position="74"/>
        <end position="261"/>
    </location>
</feature>
<evidence type="ECO:0000313" key="3">
    <source>
        <dbReference type="EMBL" id="CAA9302229.1"/>
    </source>
</evidence>
<dbReference type="EMBL" id="CADCTX010000125">
    <property type="protein sequence ID" value="CAA9302229.1"/>
    <property type="molecule type" value="Genomic_DNA"/>
</dbReference>
<protein>
    <recommendedName>
        <fullName evidence="2">Metallo-beta-lactamase domain-containing protein</fullName>
    </recommendedName>
</protein>